<dbReference type="Gene3D" id="1.20.80.10">
    <property type="match status" value="1"/>
</dbReference>
<dbReference type="InterPro" id="IPR014352">
    <property type="entry name" value="FERM/acyl-CoA-bd_prot_sf"/>
</dbReference>
<name>A0ABY7EEF0_MYAAR</name>
<dbReference type="PANTHER" id="PTHR23310">
    <property type="entry name" value="ACYL-COA-BINDING PROTEIN, ACBP"/>
    <property type="match status" value="1"/>
</dbReference>
<evidence type="ECO:0000313" key="4">
    <source>
        <dbReference type="EMBL" id="WAR05546.1"/>
    </source>
</evidence>
<dbReference type="Pfam" id="PF00887">
    <property type="entry name" value="ACBP"/>
    <property type="match status" value="1"/>
</dbReference>
<feature type="compositionally biased region" description="Basic and acidic residues" evidence="2">
    <location>
        <begin position="218"/>
        <end position="227"/>
    </location>
</feature>
<feature type="non-terminal residue" evidence="4">
    <location>
        <position position="501"/>
    </location>
</feature>
<keyword evidence="5" id="KW-1185">Reference proteome</keyword>
<dbReference type="SUPFAM" id="SSF47027">
    <property type="entry name" value="Acyl-CoA binding protein"/>
    <property type="match status" value="1"/>
</dbReference>
<evidence type="ECO:0000313" key="5">
    <source>
        <dbReference type="Proteomes" id="UP001164746"/>
    </source>
</evidence>
<dbReference type="PROSITE" id="PS51228">
    <property type="entry name" value="ACB_2"/>
    <property type="match status" value="1"/>
</dbReference>
<evidence type="ECO:0000256" key="2">
    <source>
        <dbReference type="SAM" id="MobiDB-lite"/>
    </source>
</evidence>
<accession>A0ABY7EEF0</accession>
<reference evidence="4" key="1">
    <citation type="submission" date="2022-11" db="EMBL/GenBank/DDBJ databases">
        <title>Centuries of genome instability and evolution in soft-shell clam transmissible cancer (bioRxiv).</title>
        <authorList>
            <person name="Hart S.F.M."/>
            <person name="Yonemitsu M.A."/>
            <person name="Giersch R.M."/>
            <person name="Beal B.F."/>
            <person name="Arriagada G."/>
            <person name="Davis B.W."/>
            <person name="Ostrander E.A."/>
            <person name="Goff S.P."/>
            <person name="Metzger M.J."/>
        </authorList>
    </citation>
    <scope>NUCLEOTIDE SEQUENCE</scope>
    <source>
        <strain evidence="4">MELC-2E11</strain>
        <tissue evidence="4">Siphon/mantle</tissue>
    </source>
</reference>
<feature type="compositionally biased region" description="Gly residues" evidence="2">
    <location>
        <begin position="244"/>
        <end position="272"/>
    </location>
</feature>
<dbReference type="InterPro" id="IPR000582">
    <property type="entry name" value="Acyl-CoA-binding_protein"/>
</dbReference>
<dbReference type="InterPro" id="IPR035984">
    <property type="entry name" value="Acyl-CoA-binding_sf"/>
</dbReference>
<dbReference type="InterPro" id="IPR022408">
    <property type="entry name" value="Acyl-CoA-binding_prot_CS"/>
</dbReference>
<dbReference type="PROSITE" id="PS00880">
    <property type="entry name" value="ACB_1"/>
    <property type="match status" value="1"/>
</dbReference>
<proteinExistence type="predicted"/>
<dbReference type="EMBL" id="CP111016">
    <property type="protein sequence ID" value="WAR05546.1"/>
    <property type="molecule type" value="Genomic_DNA"/>
</dbReference>
<gene>
    <name evidence="4" type="ORF">MAR_020915</name>
</gene>
<dbReference type="PRINTS" id="PR00689">
    <property type="entry name" value="ACOABINDINGP"/>
</dbReference>
<evidence type="ECO:0000259" key="3">
    <source>
        <dbReference type="PROSITE" id="PS51228"/>
    </source>
</evidence>
<organism evidence="4 5">
    <name type="scientific">Mya arenaria</name>
    <name type="common">Soft-shell clam</name>
    <dbReference type="NCBI Taxonomy" id="6604"/>
    <lineage>
        <taxon>Eukaryota</taxon>
        <taxon>Metazoa</taxon>
        <taxon>Spiralia</taxon>
        <taxon>Lophotrochozoa</taxon>
        <taxon>Mollusca</taxon>
        <taxon>Bivalvia</taxon>
        <taxon>Autobranchia</taxon>
        <taxon>Heteroconchia</taxon>
        <taxon>Euheterodonta</taxon>
        <taxon>Imparidentia</taxon>
        <taxon>Neoheterodontei</taxon>
        <taxon>Myida</taxon>
        <taxon>Myoidea</taxon>
        <taxon>Myidae</taxon>
        <taxon>Mya</taxon>
    </lineage>
</organism>
<keyword evidence="1" id="KW-0446">Lipid-binding</keyword>
<feature type="compositionally biased region" description="Acidic residues" evidence="2">
    <location>
        <begin position="156"/>
        <end position="173"/>
    </location>
</feature>
<dbReference type="Proteomes" id="UP001164746">
    <property type="component" value="Chromosome 5"/>
</dbReference>
<protein>
    <submittedName>
        <fullName evidence="4">ACBD5-like protein</fullName>
    </submittedName>
</protein>
<sequence length="501" mass="54868">MAAASPKEKFDSAVKVIHSLPKDGPFQPSREMMLTFYGYYKQATEGPCKLPKPSFWDVVKKAKWDAWNKLGDMKREHAMDKYVEELKKIVEAMPQTQVVGDFMDKLGAFYENSALAEFDTRDDDLNDPGAGEGDSGVSLTQNGHSPTPPRDISSSDSEEEFCDTSTDLEDLNGDLEVSPSDLDIGREVVIDRLSPVGPGVAPQGQREENEPPNGGNGDKGKDNERSKSGQGATPKRSGSQGLPSAGGSGRRLLLAGGGGGGGDQTGGEGSGDPVGEQISLTLARLQQDMAQVLDRLNRLEAQSRQGQGPDKTNGSIFVESKQPELRSLCRLCNQLLRTAVPLCVIIIALLAADHYLRRSFTLIRDGPPPDHMAAVVKRLKKHTSVLRAQFETILEEVILASENSDRNVVYNCNDACHDGKYYFGVVSGFLMAMISERHFYVGTSNRCPLTDVYDAGSYGWEPNYQIPEGVKIHKYIQPTRNEKAHSAELFTVERHIAEDDF</sequence>
<feature type="region of interest" description="Disordered" evidence="2">
    <location>
        <begin position="120"/>
        <end position="275"/>
    </location>
</feature>
<dbReference type="PANTHER" id="PTHR23310:SF77">
    <property type="entry name" value="LD25952P"/>
    <property type="match status" value="1"/>
</dbReference>
<feature type="compositionally biased region" description="Polar residues" evidence="2">
    <location>
        <begin position="228"/>
        <end position="240"/>
    </location>
</feature>
<evidence type="ECO:0000256" key="1">
    <source>
        <dbReference type="ARBA" id="ARBA00023121"/>
    </source>
</evidence>
<feature type="domain" description="ACB" evidence="3">
    <location>
        <begin position="6"/>
        <end position="95"/>
    </location>
</feature>